<dbReference type="EMBL" id="CZCZ02000014">
    <property type="protein sequence ID" value="CAC5344412.1"/>
    <property type="molecule type" value="Genomic_DNA"/>
</dbReference>
<protein>
    <recommendedName>
        <fullName evidence="3">Spherulation-specific family 4</fullName>
    </recommendedName>
</protein>
<comment type="caution">
    <text evidence="1">The sequence shown here is derived from an EMBL/GenBank/DDBJ whole genome shotgun (WGS) entry which is preliminary data.</text>
</comment>
<organism evidence="1 2">
    <name type="scientific">Planktothrix rubescens CCAP 1459/22</name>
    <dbReference type="NCBI Taxonomy" id="329571"/>
    <lineage>
        <taxon>Bacteria</taxon>
        <taxon>Bacillati</taxon>
        <taxon>Cyanobacteriota</taxon>
        <taxon>Cyanophyceae</taxon>
        <taxon>Oscillatoriophycideae</taxon>
        <taxon>Oscillatoriales</taxon>
        <taxon>Microcoleaceae</taxon>
        <taxon>Planktothrix</taxon>
    </lineage>
</organism>
<gene>
    <name evidence="1" type="ORF">PLAN_40827</name>
</gene>
<evidence type="ECO:0000313" key="2">
    <source>
        <dbReference type="Proteomes" id="UP000196521"/>
    </source>
</evidence>
<dbReference type="PANTHER" id="PTHR35040:SF9">
    <property type="entry name" value="4-LIKE CELL SURFACE PROTEIN, PUTATIVE (AFU_ORTHOLOGUE AFUA_4G14080)-RELATED"/>
    <property type="match status" value="1"/>
</dbReference>
<dbReference type="EMBL" id="LR812490">
    <property type="protein sequence ID" value="CAC5344412.1"/>
    <property type="molecule type" value="Genomic_DNA"/>
</dbReference>
<dbReference type="PANTHER" id="PTHR35040">
    <property type="match status" value="1"/>
</dbReference>
<accession>A0A6J7ZPR7</accession>
<name>A0A6J7ZPR7_PLARU</name>
<evidence type="ECO:0000313" key="1">
    <source>
        <dbReference type="EMBL" id="CAC5344412.1"/>
    </source>
</evidence>
<reference evidence="1" key="1">
    <citation type="submission" date="2020-05" db="EMBL/GenBank/DDBJ databases">
        <authorList>
            <consortium name="Genoscope - CEA"/>
            <person name="William W."/>
        </authorList>
    </citation>
    <scope>NUCLEOTIDE SEQUENCE [LARGE SCALE GENOMIC DNA]</scope>
    <source>
        <strain evidence="1">PCC 7821</strain>
    </source>
</reference>
<sequence length="310" mass="35463">MELKVSPNLFYNYESAVGKHKKRFTQIFFTKMLSFNAKISTLTVIFLLSSLLTVCSAKQPEHLTQMQLLIPLYSYPTWYNSQTYFWPEVVKAAQKVPVTAVINPNNGPGGSPPNQDYVKGLKDLSQDNITILGYVATNYGKRDIQEVKSDIDIYSKYYNLQGIFFDEAASGADKLDYYQEIYNYTKAKPNLDIVVLNQGTHPDEGYLSKPAADIAIIFENYSKEWPNYQPSPYVSNYDPKRFSGLIHTVPDAATMKSHIDKAVERNIEYIYITDDSPDSPDKDPWNSLPSYWQEEVNYIQSLNQKNQSSK</sequence>
<evidence type="ECO:0008006" key="3">
    <source>
        <dbReference type="Google" id="ProtNLM"/>
    </source>
</evidence>
<proteinExistence type="predicted"/>
<dbReference type="Pfam" id="PF12138">
    <property type="entry name" value="Spherulin4"/>
    <property type="match status" value="1"/>
</dbReference>
<dbReference type="AlphaFoldDB" id="A0A6J7ZPR7"/>
<keyword evidence="2" id="KW-1185">Reference proteome</keyword>
<dbReference type="InterPro" id="IPR021986">
    <property type="entry name" value="Spherulin4"/>
</dbReference>
<dbReference type="Proteomes" id="UP000196521">
    <property type="component" value="Chromosome"/>
</dbReference>